<protein>
    <submittedName>
        <fullName evidence="2">Uncharacterized protein</fullName>
    </submittedName>
</protein>
<accession>A0A1G6S2Q9</accession>
<keyword evidence="1" id="KW-1133">Transmembrane helix</keyword>
<evidence type="ECO:0000256" key="1">
    <source>
        <dbReference type="SAM" id="Phobius"/>
    </source>
</evidence>
<evidence type="ECO:0000313" key="3">
    <source>
        <dbReference type="Proteomes" id="UP000198781"/>
    </source>
</evidence>
<name>A0A1G6S2Q9_9BURK</name>
<gene>
    <name evidence="2" type="ORF">SAMN05192589_104318</name>
</gene>
<feature type="transmembrane region" description="Helical" evidence="1">
    <location>
        <begin position="12"/>
        <end position="29"/>
    </location>
</feature>
<sequence length="323" mass="35804">MSIKGFVKRPVVTVFVVLCLVAVITYLVMTAKTRPIGIEGGSAVVPVSDRLKGSAFPWERVQTDEESNEVTRELNSVTHAISDEKLNIADWMTGMHKPKYPVHEIFSKYSAKSAHTNLEKGQIISGLSYCANRRTVGQVAGAQRSRGSVDDANSLLDVNQDYIKYCGGLNDSAFSLRKNILAELAESGDAEAKMLYFEAGPLGRWPTSNEHIPLTQDEIASWNKTAVQFLEQAAKEGDLRSYKTLASMYGASKDDPILGSLSNQSTSYAYELLWISSLQSNHETSKELKDSLNNYMSYVVDKFTPEQRREGMKKAAQIQSNLK</sequence>
<keyword evidence="1" id="KW-0812">Transmembrane</keyword>
<dbReference type="AlphaFoldDB" id="A0A1G6S2Q9"/>
<reference evidence="2 3" key="1">
    <citation type="submission" date="2016-10" db="EMBL/GenBank/DDBJ databases">
        <authorList>
            <person name="de Groot N.N."/>
        </authorList>
    </citation>
    <scope>NUCLEOTIDE SEQUENCE [LARGE SCALE GENOMIC DNA]</scope>
    <source>
        <strain evidence="2 3">DSM 16619</strain>
    </source>
</reference>
<dbReference type="EMBL" id="FMZC01000004">
    <property type="protein sequence ID" value="SDD10971.1"/>
    <property type="molecule type" value="Genomic_DNA"/>
</dbReference>
<keyword evidence="3" id="KW-1185">Reference proteome</keyword>
<dbReference type="Proteomes" id="UP000198781">
    <property type="component" value="Unassembled WGS sequence"/>
</dbReference>
<keyword evidence="1" id="KW-0472">Membrane</keyword>
<evidence type="ECO:0000313" key="2">
    <source>
        <dbReference type="EMBL" id="SDD10971.1"/>
    </source>
</evidence>
<proteinExistence type="predicted"/>
<organism evidence="2 3">
    <name type="scientific">Paracidovorax valerianellae</name>
    <dbReference type="NCBI Taxonomy" id="187868"/>
    <lineage>
        <taxon>Bacteria</taxon>
        <taxon>Pseudomonadati</taxon>
        <taxon>Pseudomonadota</taxon>
        <taxon>Betaproteobacteria</taxon>
        <taxon>Burkholderiales</taxon>
        <taxon>Comamonadaceae</taxon>
        <taxon>Paracidovorax</taxon>
    </lineage>
</organism>